<keyword evidence="8 12" id="KW-0067">ATP-binding</keyword>
<keyword evidence="5" id="KW-0762">Sugar transport</keyword>
<dbReference type="InterPro" id="IPR050107">
    <property type="entry name" value="ABC_carbohydrate_import_ATPase"/>
</dbReference>
<evidence type="ECO:0000313" key="12">
    <source>
        <dbReference type="EMBL" id="AYO30062.1"/>
    </source>
</evidence>
<gene>
    <name evidence="12" type="ORF">D2962_05050</name>
</gene>
<keyword evidence="3" id="KW-0813">Transport</keyword>
<feature type="domain" description="ABC transporter" evidence="11">
    <location>
        <begin position="6"/>
        <end position="243"/>
    </location>
</feature>
<dbReference type="GO" id="GO:0016887">
    <property type="term" value="F:ATP hydrolysis activity"/>
    <property type="evidence" value="ECO:0007669"/>
    <property type="project" value="InterPro"/>
</dbReference>
<feature type="domain" description="ABC transporter" evidence="11">
    <location>
        <begin position="250"/>
        <end position="498"/>
    </location>
</feature>
<dbReference type="RefSeq" id="WP_120766328.1">
    <property type="nucleotide sequence ID" value="NZ_CP033169.1"/>
</dbReference>
<name>A0A3G2R3T9_9FIRM</name>
<dbReference type="AlphaFoldDB" id="A0A3G2R3T9"/>
<keyword evidence="7" id="KW-0547">Nucleotide-binding</keyword>
<keyword evidence="9" id="KW-1278">Translocase</keyword>
<dbReference type="CDD" id="cd03215">
    <property type="entry name" value="ABC_Carb_Monos_II"/>
    <property type="match status" value="1"/>
</dbReference>
<evidence type="ECO:0000256" key="8">
    <source>
        <dbReference type="ARBA" id="ARBA00022840"/>
    </source>
</evidence>
<dbReference type="PANTHER" id="PTHR43790">
    <property type="entry name" value="CARBOHYDRATE TRANSPORT ATP-BINDING PROTEIN MG119-RELATED"/>
    <property type="match status" value="1"/>
</dbReference>
<dbReference type="InterPro" id="IPR003439">
    <property type="entry name" value="ABC_transporter-like_ATP-bd"/>
</dbReference>
<dbReference type="PROSITE" id="PS50893">
    <property type="entry name" value="ABC_TRANSPORTER_2"/>
    <property type="match status" value="2"/>
</dbReference>
<dbReference type="FunFam" id="3.40.50.300:FF:000127">
    <property type="entry name" value="Ribose import ATP-binding protein RbsA"/>
    <property type="match status" value="1"/>
</dbReference>
<dbReference type="InterPro" id="IPR003593">
    <property type="entry name" value="AAA+_ATPase"/>
</dbReference>
<evidence type="ECO:0000256" key="1">
    <source>
        <dbReference type="ARBA" id="ARBA00004202"/>
    </source>
</evidence>
<evidence type="ECO:0000256" key="5">
    <source>
        <dbReference type="ARBA" id="ARBA00022597"/>
    </source>
</evidence>
<evidence type="ECO:0000256" key="10">
    <source>
        <dbReference type="ARBA" id="ARBA00023136"/>
    </source>
</evidence>
<keyword evidence="4" id="KW-1003">Cell membrane</keyword>
<sequence>MGEVLVKMEGIEKSFPGVHALSQAQFELRAGEVHALVGENGAGKSTLMKILTGVYSKDAGHIYIKGQEVEIPNPRAAQNLGISIIHQELNLMPHLTVAQNIFIGREPRKSLNFMLDESELNKKTRELLDTIHMDLDPRTKVSNLTVAKQQMVEIAKALSINAEVIIMDEPTSALTEAEIEELFRIIRHLRDEGKGIIYISHRLEELKQIAERVTVMRDGHYIDTVNINDVTKEKIISMMVGREIYETSKVDLENSSNEVVLEVKNLKRGRTIKDVSFKLKKGEILGFAGLMGAGRTEVARAIFGADPIEGGEIYVKGRKVNIKSPMDAVNRGIGYLSEDRKRYGLALGMDVETNIVLATFEKFLGLLGWVRQDKTRAEARNRIEELKIKTPSLKQKVKFLSGGNQQKVIIAKWLTRNCDILIFDEPTRGIDVGAKSEIYKLLNELAEKGKSIIMISSELPEILRMSHRIVVMCEGRVTGELSATEATQERIMHYATMR</sequence>
<accession>A0A3G2R3T9</accession>
<evidence type="ECO:0000259" key="11">
    <source>
        <dbReference type="PROSITE" id="PS50893"/>
    </source>
</evidence>
<proteinExistence type="predicted"/>
<evidence type="ECO:0000256" key="9">
    <source>
        <dbReference type="ARBA" id="ARBA00022967"/>
    </source>
</evidence>
<dbReference type="GO" id="GO:0015749">
    <property type="term" value="P:monosaccharide transmembrane transport"/>
    <property type="evidence" value="ECO:0007669"/>
    <property type="project" value="UniProtKB-ARBA"/>
</dbReference>
<evidence type="ECO:0000256" key="4">
    <source>
        <dbReference type="ARBA" id="ARBA00022475"/>
    </source>
</evidence>
<dbReference type="FunFam" id="3.40.50.300:FF:000126">
    <property type="entry name" value="Galactose/methyl galactoside import ATP-binding protein MglA"/>
    <property type="match status" value="1"/>
</dbReference>
<dbReference type="InterPro" id="IPR017871">
    <property type="entry name" value="ABC_transporter-like_CS"/>
</dbReference>
<dbReference type="InterPro" id="IPR027417">
    <property type="entry name" value="P-loop_NTPase"/>
</dbReference>
<comment type="subcellular location">
    <subcellularLocation>
        <location evidence="2">Cell inner membrane</location>
    </subcellularLocation>
    <subcellularLocation>
        <location evidence="1">Cell membrane</location>
        <topology evidence="1">Peripheral membrane protein</topology>
    </subcellularLocation>
</comment>
<keyword evidence="10" id="KW-0472">Membrane</keyword>
<dbReference type="CDD" id="cd03216">
    <property type="entry name" value="ABC_Carb_Monos_I"/>
    <property type="match status" value="1"/>
</dbReference>
<dbReference type="Pfam" id="PF00005">
    <property type="entry name" value="ABC_tran"/>
    <property type="match status" value="2"/>
</dbReference>
<keyword evidence="13" id="KW-1185">Reference proteome</keyword>
<keyword evidence="6" id="KW-0677">Repeat</keyword>
<evidence type="ECO:0000256" key="3">
    <source>
        <dbReference type="ARBA" id="ARBA00022448"/>
    </source>
</evidence>
<dbReference type="Gene3D" id="3.40.50.300">
    <property type="entry name" value="P-loop containing nucleotide triphosphate hydrolases"/>
    <property type="match status" value="2"/>
</dbReference>
<evidence type="ECO:0000256" key="2">
    <source>
        <dbReference type="ARBA" id="ARBA00004533"/>
    </source>
</evidence>
<evidence type="ECO:0000256" key="6">
    <source>
        <dbReference type="ARBA" id="ARBA00022737"/>
    </source>
</evidence>
<evidence type="ECO:0000313" key="13">
    <source>
        <dbReference type="Proteomes" id="UP000280960"/>
    </source>
</evidence>
<dbReference type="SMART" id="SM00382">
    <property type="entry name" value="AAA"/>
    <property type="match status" value="2"/>
</dbReference>
<reference evidence="12 13" key="1">
    <citation type="submission" date="2018-10" db="EMBL/GenBank/DDBJ databases">
        <authorList>
            <person name="Zhang X."/>
        </authorList>
    </citation>
    <scope>NUCLEOTIDE SEQUENCE [LARGE SCALE GENOMIC DNA]</scope>
    <source>
        <strain evidence="12 13">SK-G1</strain>
    </source>
</reference>
<evidence type="ECO:0000256" key="7">
    <source>
        <dbReference type="ARBA" id="ARBA00022741"/>
    </source>
</evidence>
<dbReference type="Proteomes" id="UP000280960">
    <property type="component" value="Chromosome"/>
</dbReference>
<dbReference type="SUPFAM" id="SSF52540">
    <property type="entry name" value="P-loop containing nucleoside triphosphate hydrolases"/>
    <property type="match status" value="2"/>
</dbReference>
<dbReference type="EMBL" id="CP033169">
    <property type="protein sequence ID" value="AYO30062.1"/>
    <property type="molecule type" value="Genomic_DNA"/>
</dbReference>
<dbReference type="KEGG" id="bacg:D2962_05050"/>
<protein>
    <submittedName>
        <fullName evidence="12">ATP-binding cassette domain-containing protein</fullName>
    </submittedName>
</protein>
<dbReference type="PROSITE" id="PS00211">
    <property type="entry name" value="ABC_TRANSPORTER_1"/>
    <property type="match status" value="1"/>
</dbReference>
<dbReference type="PANTHER" id="PTHR43790:SF3">
    <property type="entry name" value="D-ALLOSE IMPORT ATP-BINDING PROTEIN ALSA-RELATED"/>
    <property type="match status" value="1"/>
</dbReference>
<dbReference type="GO" id="GO:0005524">
    <property type="term" value="F:ATP binding"/>
    <property type="evidence" value="ECO:0007669"/>
    <property type="project" value="UniProtKB-KW"/>
</dbReference>
<dbReference type="GO" id="GO:0005886">
    <property type="term" value="C:plasma membrane"/>
    <property type="evidence" value="ECO:0007669"/>
    <property type="project" value="UniProtKB-SubCell"/>
</dbReference>
<organism evidence="12 13">
    <name type="scientific">Biomaibacter acetigenes</name>
    <dbReference type="NCBI Taxonomy" id="2316383"/>
    <lineage>
        <taxon>Bacteria</taxon>
        <taxon>Bacillati</taxon>
        <taxon>Bacillota</taxon>
        <taxon>Clostridia</taxon>
        <taxon>Thermosediminibacterales</taxon>
        <taxon>Tepidanaerobacteraceae</taxon>
        <taxon>Biomaibacter</taxon>
    </lineage>
</organism>